<dbReference type="EMBL" id="BNCP01000006">
    <property type="protein sequence ID" value="GIL74878.1"/>
    <property type="molecule type" value="Genomic_DNA"/>
</dbReference>
<reference evidence="2" key="1">
    <citation type="journal article" date="2021" name="Proc. Natl. Acad. Sci. U.S.A.">
        <title>Three genomes in the algal genus Volvox reveal the fate of a haploid sex-determining region after a transition to homothallism.</title>
        <authorList>
            <person name="Yamamoto K."/>
            <person name="Hamaji T."/>
            <person name="Kawai-Toyooka H."/>
            <person name="Matsuzaki R."/>
            <person name="Takahashi F."/>
            <person name="Nishimura Y."/>
            <person name="Kawachi M."/>
            <person name="Noguchi H."/>
            <person name="Minakuchi Y."/>
            <person name="Umen J.G."/>
            <person name="Toyoda A."/>
            <person name="Nozaki H."/>
        </authorList>
    </citation>
    <scope>NUCLEOTIDE SEQUENCE</scope>
    <source>
        <strain evidence="2">NIES-3786</strain>
    </source>
</reference>
<name>A0A8J4C4Z3_9CHLO</name>
<feature type="region of interest" description="Disordered" evidence="1">
    <location>
        <begin position="22"/>
        <end position="53"/>
    </location>
</feature>
<keyword evidence="3" id="KW-1185">Reference proteome</keyword>
<dbReference type="AlphaFoldDB" id="A0A8J4C4Z3"/>
<gene>
    <name evidence="2" type="ORF">Vretifemale_4756</name>
</gene>
<accession>A0A8J4C4Z3</accession>
<proteinExistence type="predicted"/>
<feature type="compositionally biased region" description="Gly residues" evidence="1">
    <location>
        <begin position="27"/>
        <end position="36"/>
    </location>
</feature>
<feature type="non-terminal residue" evidence="2">
    <location>
        <position position="1"/>
    </location>
</feature>
<evidence type="ECO:0000313" key="3">
    <source>
        <dbReference type="Proteomes" id="UP000747110"/>
    </source>
</evidence>
<evidence type="ECO:0000256" key="1">
    <source>
        <dbReference type="SAM" id="MobiDB-lite"/>
    </source>
</evidence>
<organism evidence="2 3">
    <name type="scientific">Volvox reticuliferus</name>
    <dbReference type="NCBI Taxonomy" id="1737510"/>
    <lineage>
        <taxon>Eukaryota</taxon>
        <taxon>Viridiplantae</taxon>
        <taxon>Chlorophyta</taxon>
        <taxon>core chlorophytes</taxon>
        <taxon>Chlorophyceae</taxon>
        <taxon>CS clade</taxon>
        <taxon>Chlamydomonadales</taxon>
        <taxon>Volvocaceae</taxon>
        <taxon>Volvox</taxon>
    </lineage>
</organism>
<protein>
    <submittedName>
        <fullName evidence="2">Uncharacterized protein</fullName>
    </submittedName>
</protein>
<sequence length="110" mass="12397">RLYLHANSSRGTQVSRPRVLRMNWKGRPGGGGGGGGWEKKRRRKGQRANAQNTDIWMDSPKDRLGVEQVQRGGEANKSFAGRDFYQSFIEEHKDTDRLANCLPIPSASER</sequence>
<evidence type="ECO:0000313" key="2">
    <source>
        <dbReference type="EMBL" id="GIL74878.1"/>
    </source>
</evidence>
<dbReference type="Proteomes" id="UP000747110">
    <property type="component" value="Unassembled WGS sequence"/>
</dbReference>
<comment type="caution">
    <text evidence="2">The sequence shown here is derived from an EMBL/GenBank/DDBJ whole genome shotgun (WGS) entry which is preliminary data.</text>
</comment>